<name>A0A417Y7A2_9ACTN</name>
<dbReference type="Gene3D" id="1.20.1250.20">
    <property type="entry name" value="MFS general substrate transporter like domains"/>
    <property type="match status" value="1"/>
</dbReference>
<dbReference type="PANTHER" id="PTHR42718">
    <property type="entry name" value="MAJOR FACILITATOR SUPERFAMILY MULTIDRUG TRANSPORTER MFSC"/>
    <property type="match status" value="1"/>
</dbReference>
<reference evidence="7 8" key="1">
    <citation type="submission" date="2018-09" db="EMBL/GenBank/DDBJ databases">
        <title>Genome sequencing of Nocardioides immobilis CCTCC AB 2017083 for comparison to Nocardioides silvaticus.</title>
        <authorList>
            <person name="Li C."/>
            <person name="Wang G."/>
        </authorList>
    </citation>
    <scope>NUCLEOTIDE SEQUENCE [LARGE SCALE GENOMIC DNA]</scope>
    <source>
        <strain evidence="7 8">CCTCC AB 2017083</strain>
    </source>
</reference>
<evidence type="ECO:0000256" key="2">
    <source>
        <dbReference type="ARBA" id="ARBA00022692"/>
    </source>
</evidence>
<accession>A0A417Y7A2</accession>
<evidence type="ECO:0000256" key="4">
    <source>
        <dbReference type="ARBA" id="ARBA00023136"/>
    </source>
</evidence>
<sequence length="84" mass="8251">MLVAGTGGLRGCFVGAASADSSSDLIGWRALLGVGAAIIMPGTLSTITAAFPLDRRAHGVAIWSGFAAAGVILGLLAAGALLER</sequence>
<feature type="transmembrane region" description="Helical" evidence="5">
    <location>
        <begin position="29"/>
        <end position="53"/>
    </location>
</feature>
<gene>
    <name evidence="7" type="ORF">D0Z08_05145</name>
</gene>
<comment type="caution">
    <text evidence="7">The sequence shown here is derived from an EMBL/GenBank/DDBJ whole genome shotgun (WGS) entry which is preliminary data.</text>
</comment>
<dbReference type="GO" id="GO:0022857">
    <property type="term" value="F:transmembrane transporter activity"/>
    <property type="evidence" value="ECO:0007669"/>
    <property type="project" value="InterPro"/>
</dbReference>
<dbReference type="SUPFAM" id="SSF103473">
    <property type="entry name" value="MFS general substrate transporter"/>
    <property type="match status" value="1"/>
</dbReference>
<feature type="transmembrane region" description="Helical" evidence="5">
    <location>
        <begin position="60"/>
        <end position="82"/>
    </location>
</feature>
<keyword evidence="3 5" id="KW-1133">Transmembrane helix</keyword>
<dbReference type="PANTHER" id="PTHR42718:SF42">
    <property type="entry name" value="EXPORT PROTEIN"/>
    <property type="match status" value="1"/>
</dbReference>
<evidence type="ECO:0000313" key="7">
    <source>
        <dbReference type="EMBL" id="RHW28356.1"/>
    </source>
</evidence>
<dbReference type="OrthoDB" id="9781469at2"/>
<keyword evidence="4 5" id="KW-0472">Membrane</keyword>
<dbReference type="GO" id="GO:0005886">
    <property type="term" value="C:plasma membrane"/>
    <property type="evidence" value="ECO:0007669"/>
    <property type="project" value="UniProtKB-SubCell"/>
</dbReference>
<evidence type="ECO:0000256" key="1">
    <source>
        <dbReference type="ARBA" id="ARBA00004651"/>
    </source>
</evidence>
<dbReference type="AlphaFoldDB" id="A0A417Y7A2"/>
<evidence type="ECO:0000256" key="5">
    <source>
        <dbReference type="SAM" id="Phobius"/>
    </source>
</evidence>
<dbReference type="EMBL" id="QXGH01000010">
    <property type="protein sequence ID" value="RHW28356.1"/>
    <property type="molecule type" value="Genomic_DNA"/>
</dbReference>
<evidence type="ECO:0000259" key="6">
    <source>
        <dbReference type="PROSITE" id="PS50850"/>
    </source>
</evidence>
<proteinExistence type="predicted"/>
<dbReference type="InterPro" id="IPR036259">
    <property type="entry name" value="MFS_trans_sf"/>
</dbReference>
<dbReference type="Proteomes" id="UP000283644">
    <property type="component" value="Unassembled WGS sequence"/>
</dbReference>
<evidence type="ECO:0000313" key="8">
    <source>
        <dbReference type="Proteomes" id="UP000283644"/>
    </source>
</evidence>
<dbReference type="PROSITE" id="PS50850">
    <property type="entry name" value="MFS"/>
    <property type="match status" value="1"/>
</dbReference>
<organism evidence="7 8">
    <name type="scientific">Nocardioides immobilis</name>
    <dbReference type="NCBI Taxonomy" id="2049295"/>
    <lineage>
        <taxon>Bacteria</taxon>
        <taxon>Bacillati</taxon>
        <taxon>Actinomycetota</taxon>
        <taxon>Actinomycetes</taxon>
        <taxon>Propionibacteriales</taxon>
        <taxon>Nocardioidaceae</taxon>
        <taxon>Nocardioides</taxon>
    </lineage>
</organism>
<comment type="subcellular location">
    <subcellularLocation>
        <location evidence="1">Cell membrane</location>
        <topology evidence="1">Multi-pass membrane protein</topology>
    </subcellularLocation>
</comment>
<dbReference type="Pfam" id="PF07690">
    <property type="entry name" value="MFS_1"/>
    <property type="match status" value="1"/>
</dbReference>
<protein>
    <submittedName>
        <fullName evidence="7">MFS transporter</fullName>
    </submittedName>
</protein>
<keyword evidence="8" id="KW-1185">Reference proteome</keyword>
<feature type="domain" description="Major facilitator superfamily (MFS) profile" evidence="6">
    <location>
        <begin position="1"/>
        <end position="84"/>
    </location>
</feature>
<evidence type="ECO:0000256" key="3">
    <source>
        <dbReference type="ARBA" id="ARBA00022989"/>
    </source>
</evidence>
<dbReference type="InterPro" id="IPR011701">
    <property type="entry name" value="MFS"/>
</dbReference>
<dbReference type="InterPro" id="IPR020846">
    <property type="entry name" value="MFS_dom"/>
</dbReference>
<keyword evidence="2 5" id="KW-0812">Transmembrane</keyword>